<reference evidence="1 2" key="1">
    <citation type="submission" date="2019-08" db="EMBL/GenBank/DDBJ databases">
        <title>Complete genome sequence of Candidatus Uab amorphum.</title>
        <authorList>
            <person name="Shiratori T."/>
            <person name="Suzuki S."/>
            <person name="Kakizawa Y."/>
            <person name="Ishida K."/>
        </authorList>
    </citation>
    <scope>NUCLEOTIDE SEQUENCE [LARGE SCALE GENOMIC DNA]</scope>
    <source>
        <strain evidence="1 2">SRT547</strain>
    </source>
</reference>
<keyword evidence="2" id="KW-1185">Reference proteome</keyword>
<dbReference type="InterPro" id="IPR036388">
    <property type="entry name" value="WH-like_DNA-bd_sf"/>
</dbReference>
<dbReference type="InterPro" id="IPR036390">
    <property type="entry name" value="WH_DNA-bd_sf"/>
</dbReference>
<dbReference type="InterPro" id="IPR000944">
    <property type="entry name" value="Tscrpt_reg_Rrf2"/>
</dbReference>
<dbReference type="Gene3D" id="1.10.10.10">
    <property type="entry name" value="Winged helix-like DNA-binding domain superfamily/Winged helix DNA-binding domain"/>
    <property type="match status" value="1"/>
</dbReference>
<name>A0A5S9II71_UABAM</name>
<dbReference type="NCBIfam" id="TIGR00738">
    <property type="entry name" value="rrf2_super"/>
    <property type="match status" value="1"/>
</dbReference>
<dbReference type="PANTHER" id="PTHR33221:SF2">
    <property type="entry name" value="TRANSCRIPTIONAL REGULATOR"/>
    <property type="match status" value="1"/>
</dbReference>
<dbReference type="GO" id="GO:0005829">
    <property type="term" value="C:cytosol"/>
    <property type="evidence" value="ECO:0007669"/>
    <property type="project" value="TreeGrafter"/>
</dbReference>
<dbReference type="PANTHER" id="PTHR33221">
    <property type="entry name" value="WINGED HELIX-TURN-HELIX TRANSCRIPTIONAL REGULATOR, RRF2 FAMILY"/>
    <property type="match status" value="1"/>
</dbReference>
<dbReference type="SUPFAM" id="SSF46785">
    <property type="entry name" value="Winged helix' DNA-binding domain"/>
    <property type="match status" value="1"/>
</dbReference>
<evidence type="ECO:0000313" key="2">
    <source>
        <dbReference type="Proteomes" id="UP000326354"/>
    </source>
</evidence>
<dbReference type="Pfam" id="PF02082">
    <property type="entry name" value="Rrf2"/>
    <property type="match status" value="1"/>
</dbReference>
<dbReference type="OrthoDB" id="9800519at2"/>
<organism evidence="1 2">
    <name type="scientific">Uabimicrobium amorphum</name>
    <dbReference type="NCBI Taxonomy" id="2596890"/>
    <lineage>
        <taxon>Bacteria</taxon>
        <taxon>Pseudomonadati</taxon>
        <taxon>Planctomycetota</taxon>
        <taxon>Candidatus Uabimicrobiia</taxon>
        <taxon>Candidatus Uabimicrobiales</taxon>
        <taxon>Candidatus Uabimicrobiaceae</taxon>
        <taxon>Candidatus Uabimicrobium</taxon>
    </lineage>
</organism>
<dbReference type="GO" id="GO:0003700">
    <property type="term" value="F:DNA-binding transcription factor activity"/>
    <property type="evidence" value="ECO:0007669"/>
    <property type="project" value="TreeGrafter"/>
</dbReference>
<proteinExistence type="predicted"/>
<protein>
    <submittedName>
        <fullName evidence="1">Rrf2 family transcriptional regulator</fullName>
    </submittedName>
</protein>
<gene>
    <name evidence="1" type="ORF">UABAM_00354</name>
</gene>
<dbReference type="EMBL" id="AP019860">
    <property type="protein sequence ID" value="BBM82011.1"/>
    <property type="molecule type" value="Genomic_DNA"/>
</dbReference>
<dbReference type="KEGG" id="uam:UABAM_00354"/>
<dbReference type="PROSITE" id="PS51197">
    <property type="entry name" value="HTH_RRF2_2"/>
    <property type="match status" value="1"/>
</dbReference>
<accession>A0A5S9II71</accession>
<dbReference type="RefSeq" id="WP_151966270.1">
    <property type="nucleotide sequence ID" value="NZ_AP019860.1"/>
</dbReference>
<dbReference type="AlphaFoldDB" id="A0A5S9II71"/>
<dbReference type="Proteomes" id="UP000326354">
    <property type="component" value="Chromosome"/>
</dbReference>
<evidence type="ECO:0000313" key="1">
    <source>
        <dbReference type="EMBL" id="BBM82011.1"/>
    </source>
</evidence>
<sequence length="148" mass="16710">MLSKTSVYLIRALVELAKLPPDTYSGAVNIAKKIGSPQNYLTKTLKILVQNQILTSQKGFGGGVRLARDASDITLAEVIEPIENLQQQPHCIMGQNRCSEKHPCALHNQWKKIRAEHQKMLENTTIESIVNFYKNKDYSNGLYEKIIN</sequence>